<keyword evidence="2" id="KW-0663">Pyridoxal phosphate</keyword>
<evidence type="ECO:0000259" key="3">
    <source>
        <dbReference type="Pfam" id="PF00155"/>
    </source>
</evidence>
<evidence type="ECO:0000256" key="2">
    <source>
        <dbReference type="ARBA" id="ARBA00022898"/>
    </source>
</evidence>
<gene>
    <name evidence="4" type="ORF">NOR_03887</name>
</gene>
<dbReference type="Pfam" id="PF00155">
    <property type="entry name" value="Aminotran_1_2"/>
    <property type="match status" value="1"/>
</dbReference>
<dbReference type="PROSITE" id="PS00105">
    <property type="entry name" value="AA_TRANSFER_CLASS_1"/>
    <property type="match status" value="1"/>
</dbReference>
<dbReference type="InterPro" id="IPR050478">
    <property type="entry name" value="Ethylene_sulfur-biosynth"/>
</dbReference>
<dbReference type="InterPro" id="IPR015421">
    <property type="entry name" value="PyrdxlP-dep_Trfase_major"/>
</dbReference>
<dbReference type="STRING" id="1081105.A0A167EMI1"/>
<dbReference type="OMA" id="PYYGTFV"/>
<dbReference type="Gene3D" id="3.40.640.10">
    <property type="entry name" value="Type I PLP-dependent aspartate aminotransferase-like (Major domain)"/>
    <property type="match status" value="1"/>
</dbReference>
<dbReference type="InterPro" id="IPR004838">
    <property type="entry name" value="NHTrfase_class1_PyrdxlP-BS"/>
</dbReference>
<comment type="similarity">
    <text evidence="1">Belongs to the class-I pyridoxal-phosphate-dependent aminotransferase family.</text>
</comment>
<dbReference type="Proteomes" id="UP000243498">
    <property type="component" value="Unassembled WGS sequence"/>
</dbReference>
<proteinExistence type="inferred from homology"/>
<evidence type="ECO:0000256" key="1">
    <source>
        <dbReference type="ARBA" id="ARBA00007441"/>
    </source>
</evidence>
<dbReference type="GO" id="GO:0030170">
    <property type="term" value="F:pyridoxal phosphate binding"/>
    <property type="evidence" value="ECO:0007669"/>
    <property type="project" value="InterPro"/>
</dbReference>
<dbReference type="PANTHER" id="PTHR43795:SF63">
    <property type="entry name" value="PUTATIVE (AFU_ORTHOLOGUE AFUA_4G00630)-RELATED"/>
    <property type="match status" value="1"/>
</dbReference>
<comment type="caution">
    <text evidence="4">The sequence shown here is derived from an EMBL/GenBank/DDBJ whole genome shotgun (WGS) entry which is preliminary data.</text>
</comment>
<dbReference type="CDD" id="cd00609">
    <property type="entry name" value="AAT_like"/>
    <property type="match status" value="1"/>
</dbReference>
<dbReference type="GO" id="GO:0006520">
    <property type="term" value="P:amino acid metabolic process"/>
    <property type="evidence" value="ECO:0007669"/>
    <property type="project" value="TreeGrafter"/>
</dbReference>
<dbReference type="EMBL" id="AZHC01000010">
    <property type="protein sequence ID" value="OAA44159.1"/>
    <property type="molecule type" value="Genomic_DNA"/>
</dbReference>
<dbReference type="Gene3D" id="3.90.1150.10">
    <property type="entry name" value="Aspartate Aminotransferase, domain 1"/>
    <property type="match status" value="1"/>
</dbReference>
<dbReference type="OrthoDB" id="7042322at2759"/>
<accession>A0A167EMI1</accession>
<sequence length="437" mass="48200">MAVPRKAITRYTMALSIRAQALSEPDPKFFFWEVMRNIWDPDTNPNGFVSLGVAENVLMHDRLSEHMHRNMALPNQGLTYGDGKKRLKRALARFLTRQLHPVVAVEPAHLTIANGCSSALEHAAWAFGDPGDVFLLGRPYYGTFVADMTLRMGTQLATVDFGDADPLGMDGVQRYEAAMLDARARGKRVAGLVVAHPHNPLGRSYPREVLLALMRLCETHRVHLVSDEIYALSTFTNSVDRDCEAAAAFESVLALDTAGVIDPALVHVIWGVSKDFGANGLRLGALISQHSPGLHQALVPASLYSSSSSMSDHVVANVLEDDGWIDAYLGENRGKLAESHAHVVRWARGHDIEYVPGVNAAFFLWVNLGRAYRTRHADVEGDIDGVVNEALLRHKVFLASGVQFGSERPGWFRIVFTQRRDHLDEGLRRIVAAVDEG</sequence>
<dbReference type="SUPFAM" id="SSF53383">
    <property type="entry name" value="PLP-dependent transferases"/>
    <property type="match status" value="1"/>
</dbReference>
<dbReference type="InterPro" id="IPR004839">
    <property type="entry name" value="Aminotransferase_I/II_large"/>
</dbReference>
<reference evidence="4 5" key="1">
    <citation type="journal article" date="2016" name="Genome Biol. Evol.">
        <title>Divergent and convergent evolution of fungal pathogenicity.</title>
        <authorList>
            <person name="Shang Y."/>
            <person name="Xiao G."/>
            <person name="Zheng P."/>
            <person name="Cen K."/>
            <person name="Zhan S."/>
            <person name="Wang C."/>
        </authorList>
    </citation>
    <scope>NUCLEOTIDE SEQUENCE [LARGE SCALE GENOMIC DNA]</scope>
    <source>
        <strain evidence="4 5">RCEF 4871</strain>
    </source>
</reference>
<protein>
    <submittedName>
        <fullName evidence="4">ACC synthase</fullName>
    </submittedName>
</protein>
<evidence type="ECO:0000313" key="5">
    <source>
        <dbReference type="Proteomes" id="UP000243498"/>
    </source>
</evidence>
<feature type="domain" description="Aminotransferase class I/classII large" evidence="3">
    <location>
        <begin position="77"/>
        <end position="430"/>
    </location>
</feature>
<dbReference type="PANTHER" id="PTHR43795">
    <property type="entry name" value="BIFUNCTIONAL ASPARTATE AMINOTRANSFERASE AND GLUTAMATE/ASPARTATE-PREPHENATE AMINOTRANSFERASE-RELATED"/>
    <property type="match status" value="1"/>
</dbReference>
<dbReference type="AlphaFoldDB" id="A0A167EMI1"/>
<dbReference type="InterPro" id="IPR015424">
    <property type="entry name" value="PyrdxlP-dep_Trfase"/>
</dbReference>
<dbReference type="GO" id="GO:0008483">
    <property type="term" value="F:transaminase activity"/>
    <property type="evidence" value="ECO:0007669"/>
    <property type="project" value="TreeGrafter"/>
</dbReference>
<name>A0A167EMI1_METRR</name>
<dbReference type="PRINTS" id="PR00753">
    <property type="entry name" value="ACCSYNTHASE"/>
</dbReference>
<dbReference type="InterPro" id="IPR015422">
    <property type="entry name" value="PyrdxlP-dep_Trfase_small"/>
</dbReference>
<evidence type="ECO:0000313" key="4">
    <source>
        <dbReference type="EMBL" id="OAA44159.1"/>
    </source>
</evidence>
<organism evidence="4 5">
    <name type="scientific">Metarhizium rileyi (strain RCEF 4871)</name>
    <name type="common">Nomuraea rileyi</name>
    <dbReference type="NCBI Taxonomy" id="1649241"/>
    <lineage>
        <taxon>Eukaryota</taxon>
        <taxon>Fungi</taxon>
        <taxon>Dikarya</taxon>
        <taxon>Ascomycota</taxon>
        <taxon>Pezizomycotina</taxon>
        <taxon>Sordariomycetes</taxon>
        <taxon>Hypocreomycetidae</taxon>
        <taxon>Hypocreales</taxon>
        <taxon>Clavicipitaceae</taxon>
        <taxon>Metarhizium</taxon>
    </lineage>
</organism>
<keyword evidence="5" id="KW-1185">Reference proteome</keyword>